<evidence type="ECO:0000259" key="5">
    <source>
        <dbReference type="PROSITE" id="PS50146"/>
    </source>
</evidence>
<dbReference type="GO" id="GO:0005886">
    <property type="term" value="C:plasma membrane"/>
    <property type="evidence" value="ECO:0007669"/>
    <property type="project" value="TreeGrafter"/>
</dbReference>
<dbReference type="SMART" id="SM00046">
    <property type="entry name" value="DAGKc"/>
    <property type="match status" value="1"/>
</dbReference>
<proteinExistence type="predicted"/>
<dbReference type="Pfam" id="PF19279">
    <property type="entry name" value="YegS_C"/>
    <property type="match status" value="1"/>
</dbReference>
<dbReference type="SUPFAM" id="SSF111331">
    <property type="entry name" value="NAD kinase/diacylglycerol kinase-like"/>
    <property type="match status" value="1"/>
</dbReference>
<gene>
    <name evidence="6" type="ORF">UFOPK3516_00381</name>
</gene>
<dbReference type="InterPro" id="IPR050187">
    <property type="entry name" value="Lipid_Phosphate_FormReg"/>
</dbReference>
<evidence type="ECO:0000256" key="3">
    <source>
        <dbReference type="ARBA" id="ARBA00022777"/>
    </source>
</evidence>
<dbReference type="Gene3D" id="3.40.50.10330">
    <property type="entry name" value="Probable inorganic polyphosphate/atp-NAD kinase, domain 1"/>
    <property type="match status" value="1"/>
</dbReference>
<dbReference type="InterPro" id="IPR045540">
    <property type="entry name" value="YegS/DAGK_C"/>
</dbReference>
<protein>
    <submittedName>
        <fullName evidence="6">Unannotated protein</fullName>
    </submittedName>
</protein>
<evidence type="ECO:0000256" key="2">
    <source>
        <dbReference type="ARBA" id="ARBA00022741"/>
    </source>
</evidence>
<dbReference type="GO" id="GO:0004143">
    <property type="term" value="F:ATP-dependent diacylglycerol kinase activity"/>
    <property type="evidence" value="ECO:0007669"/>
    <property type="project" value="TreeGrafter"/>
</dbReference>
<dbReference type="Pfam" id="PF00781">
    <property type="entry name" value="DAGK_cat"/>
    <property type="match status" value="1"/>
</dbReference>
<reference evidence="6" key="1">
    <citation type="submission" date="2020-05" db="EMBL/GenBank/DDBJ databases">
        <authorList>
            <person name="Chiriac C."/>
            <person name="Salcher M."/>
            <person name="Ghai R."/>
            <person name="Kavagutti S V."/>
        </authorList>
    </citation>
    <scope>NUCLEOTIDE SEQUENCE</scope>
</reference>
<dbReference type="InterPro" id="IPR017438">
    <property type="entry name" value="ATP-NAD_kinase_N"/>
</dbReference>
<dbReference type="PROSITE" id="PS50146">
    <property type="entry name" value="DAGK"/>
    <property type="match status" value="1"/>
</dbReference>
<keyword evidence="1" id="KW-0808">Transferase</keyword>
<evidence type="ECO:0000256" key="4">
    <source>
        <dbReference type="ARBA" id="ARBA00022840"/>
    </source>
</evidence>
<accession>A0A6J7FCC1</accession>
<dbReference type="GO" id="GO:0005524">
    <property type="term" value="F:ATP binding"/>
    <property type="evidence" value="ECO:0007669"/>
    <property type="project" value="UniProtKB-KW"/>
</dbReference>
<keyword evidence="4" id="KW-0067">ATP-binding</keyword>
<dbReference type="AlphaFoldDB" id="A0A6J7FCC1"/>
<dbReference type="Gene3D" id="2.60.200.40">
    <property type="match status" value="1"/>
</dbReference>
<feature type="domain" description="DAGKc" evidence="5">
    <location>
        <begin position="29"/>
        <end position="162"/>
    </location>
</feature>
<dbReference type="InterPro" id="IPR016064">
    <property type="entry name" value="NAD/diacylglycerol_kinase_sf"/>
</dbReference>
<organism evidence="6">
    <name type="scientific">freshwater metagenome</name>
    <dbReference type="NCBI Taxonomy" id="449393"/>
    <lineage>
        <taxon>unclassified sequences</taxon>
        <taxon>metagenomes</taxon>
        <taxon>ecological metagenomes</taxon>
    </lineage>
</organism>
<evidence type="ECO:0000256" key="1">
    <source>
        <dbReference type="ARBA" id="ARBA00022679"/>
    </source>
</evidence>
<sequence>MGQSATTWATSILHDWGGGRALWQSGRMAKPRHIVVAINPNAAFGKNARVGDAVVAQVVAAGHEVTVCREPDYTSLRAATAQAIKKADALLVVGGDGMVSLGINLVAQTRLPLGVIPAGTGNDFARFTNLPLADPHAAVEHFLAALERGPKVIDLARASKDGEHRWFVCILSAGFDAIVNERANTMTRPRGKSRYTLAILRELLRLTPRTYTLTVDGVTTERQAILISVANGESMGGGMRVAPEASITDGTLDVFVLAPVTRRRFLWLYPRVFSGRHIGEPEVSLQSGKRVTVDAPGIVAYADGERLWSLPIDVEVVPAACRVLI</sequence>
<evidence type="ECO:0000313" key="6">
    <source>
        <dbReference type="EMBL" id="CAB4891184.1"/>
    </source>
</evidence>
<dbReference type="PANTHER" id="PTHR12358">
    <property type="entry name" value="SPHINGOSINE KINASE"/>
    <property type="match status" value="1"/>
</dbReference>
<name>A0A6J7FCC1_9ZZZZ</name>
<dbReference type="InterPro" id="IPR001206">
    <property type="entry name" value="Diacylglycerol_kinase_cat_dom"/>
</dbReference>
<keyword evidence="2" id="KW-0547">Nucleotide-binding</keyword>
<dbReference type="PANTHER" id="PTHR12358:SF106">
    <property type="entry name" value="LIPID KINASE YEGS"/>
    <property type="match status" value="1"/>
</dbReference>
<dbReference type="EMBL" id="CAFBMB010000017">
    <property type="protein sequence ID" value="CAB4891184.1"/>
    <property type="molecule type" value="Genomic_DNA"/>
</dbReference>
<keyword evidence="3" id="KW-0418">Kinase</keyword>